<dbReference type="Pfam" id="PF14160">
    <property type="entry name" value="FAM110_C"/>
    <property type="match status" value="1"/>
</dbReference>
<evidence type="ECO:0000259" key="3">
    <source>
        <dbReference type="Pfam" id="PF14160"/>
    </source>
</evidence>
<dbReference type="OrthoDB" id="10028183at2759"/>
<sequence length="179" mass="19508">MESSSFRSPGRDGSDANNVGGTRSLGRSKSDAATFASIPLSRCFKSQPNLVPPIQPFHYTLEDTALFFDTLGFLDASMFTALVQPSPTTTPPKFFESQSSQDSNNNSNENPSEGESEDELRNRLAPGPFPTGPRVGLSSHDLVEHAGGVTHETSIVEKNARVIKWLYNCRKSMQQSVVL</sequence>
<gene>
    <name evidence="4" type="ORF">BIW11_11791</name>
</gene>
<feature type="region of interest" description="Disordered" evidence="2">
    <location>
        <begin position="87"/>
        <end position="137"/>
    </location>
</feature>
<evidence type="ECO:0000313" key="4">
    <source>
        <dbReference type="EMBL" id="OQR70188.1"/>
    </source>
</evidence>
<accession>A0A1V9X9Z1</accession>
<dbReference type="InterPro" id="IPR025740">
    <property type="entry name" value="FAM110"/>
</dbReference>
<proteinExistence type="inferred from homology"/>
<comment type="caution">
    <text evidence="4">The sequence shown here is derived from an EMBL/GenBank/DDBJ whole genome shotgun (WGS) entry which is preliminary data.</text>
</comment>
<feature type="compositionally biased region" description="Low complexity" evidence="2">
    <location>
        <begin position="96"/>
        <end position="111"/>
    </location>
</feature>
<feature type="region of interest" description="Disordered" evidence="2">
    <location>
        <begin position="1"/>
        <end position="31"/>
    </location>
</feature>
<dbReference type="PANTHER" id="PTHR14758:SF1">
    <property type="entry name" value="CENTROSOME-ASSOCIATED FAM110 C-TERMINAL DOMAIN-CONTAINING PROTEIN"/>
    <property type="match status" value="1"/>
</dbReference>
<evidence type="ECO:0000313" key="5">
    <source>
        <dbReference type="Proteomes" id="UP000192247"/>
    </source>
</evidence>
<keyword evidence="5" id="KW-1185">Reference proteome</keyword>
<evidence type="ECO:0000256" key="1">
    <source>
        <dbReference type="ARBA" id="ARBA00010576"/>
    </source>
</evidence>
<comment type="similarity">
    <text evidence="1">Belongs to the FAM110 family.</text>
</comment>
<feature type="compositionally biased region" description="Polar residues" evidence="2">
    <location>
        <begin position="15"/>
        <end position="27"/>
    </location>
</feature>
<dbReference type="Proteomes" id="UP000192247">
    <property type="component" value="Unassembled WGS sequence"/>
</dbReference>
<dbReference type="InterPro" id="IPR025741">
    <property type="entry name" value="FAM110_C"/>
</dbReference>
<dbReference type="AlphaFoldDB" id="A0A1V9X9Z1"/>
<organism evidence="4 5">
    <name type="scientific">Tropilaelaps mercedesae</name>
    <dbReference type="NCBI Taxonomy" id="418985"/>
    <lineage>
        <taxon>Eukaryota</taxon>
        <taxon>Metazoa</taxon>
        <taxon>Ecdysozoa</taxon>
        <taxon>Arthropoda</taxon>
        <taxon>Chelicerata</taxon>
        <taxon>Arachnida</taxon>
        <taxon>Acari</taxon>
        <taxon>Parasitiformes</taxon>
        <taxon>Mesostigmata</taxon>
        <taxon>Gamasina</taxon>
        <taxon>Dermanyssoidea</taxon>
        <taxon>Laelapidae</taxon>
        <taxon>Tropilaelaps</taxon>
    </lineage>
</organism>
<dbReference type="InParanoid" id="A0A1V9X9Z1"/>
<evidence type="ECO:0000256" key="2">
    <source>
        <dbReference type="SAM" id="MobiDB-lite"/>
    </source>
</evidence>
<feature type="domain" description="Centrosome-associated FAM110 C-terminal" evidence="3">
    <location>
        <begin position="61"/>
        <end position="171"/>
    </location>
</feature>
<protein>
    <recommendedName>
        <fullName evidence="3">Centrosome-associated FAM110 C-terminal domain-containing protein</fullName>
    </recommendedName>
</protein>
<name>A0A1V9X9Z1_9ACAR</name>
<dbReference type="EMBL" id="MNPL01018373">
    <property type="protein sequence ID" value="OQR70188.1"/>
    <property type="molecule type" value="Genomic_DNA"/>
</dbReference>
<reference evidence="4 5" key="1">
    <citation type="journal article" date="2017" name="Gigascience">
        <title>Draft genome of the honey bee ectoparasitic mite, Tropilaelaps mercedesae, is shaped by the parasitic life history.</title>
        <authorList>
            <person name="Dong X."/>
            <person name="Armstrong S.D."/>
            <person name="Xia D."/>
            <person name="Makepeace B.L."/>
            <person name="Darby A.C."/>
            <person name="Kadowaki T."/>
        </authorList>
    </citation>
    <scope>NUCLEOTIDE SEQUENCE [LARGE SCALE GENOMIC DNA]</scope>
    <source>
        <strain evidence="4">Wuxi-XJTLU</strain>
    </source>
</reference>
<dbReference type="PANTHER" id="PTHR14758">
    <property type="entry name" value="AGAP005440-PA"/>
    <property type="match status" value="1"/>
</dbReference>